<dbReference type="EMBL" id="CAVK010000075">
    <property type="protein sequence ID" value="CCW17332.1"/>
    <property type="molecule type" value="Genomic_DNA"/>
</dbReference>
<dbReference type="Proteomes" id="UP000013201">
    <property type="component" value="Unassembled WGS sequence"/>
</dbReference>
<evidence type="ECO:0000256" key="1">
    <source>
        <dbReference type="SAM" id="MobiDB-lite"/>
    </source>
</evidence>
<keyword evidence="3" id="KW-1185">Reference proteome</keyword>
<comment type="caution">
    <text evidence="2">The sequence shown here is derived from an EMBL/GenBank/DDBJ whole genome shotgun (WGS) entry which is preliminary data.</text>
</comment>
<feature type="region of interest" description="Disordered" evidence="1">
    <location>
        <begin position="62"/>
        <end position="93"/>
    </location>
</feature>
<dbReference type="AlphaFoldDB" id="N1MNY4"/>
<name>N1MNY4_9SPHN</name>
<reference evidence="3" key="2">
    <citation type="submission" date="2013-04" db="EMBL/GenBank/DDBJ databases">
        <title>Bisphenol A degrading Sphingobium sp. strain BiD32.</title>
        <authorList>
            <person name="Nielsen J.L."/>
            <person name="Zhou N.A."/>
            <person name="Kjeldal H."/>
        </authorList>
    </citation>
    <scope>NUCLEOTIDE SEQUENCE [LARGE SCALE GENOMIC DNA]</scope>
    <source>
        <strain evidence="3">BiD32</strain>
    </source>
</reference>
<protein>
    <submittedName>
        <fullName evidence="2">Uncharacterized protein</fullName>
    </submittedName>
</protein>
<feature type="compositionally biased region" description="Low complexity" evidence="1">
    <location>
        <begin position="78"/>
        <end position="89"/>
    </location>
</feature>
<accession>N1MNY4</accession>
<sequence length="110" mass="11845">MAIDIDTVMDFVAEALAMMVTILDGAPPSRLSLPQAAARIAAAEARIPPSLICDAWHRRVATATMPHQQRGRASGSTPAAQPQPAGRAAGLRRSIGRALQRLRPCQRFRH</sequence>
<evidence type="ECO:0000313" key="2">
    <source>
        <dbReference type="EMBL" id="CCW17332.1"/>
    </source>
</evidence>
<organism evidence="2 3">
    <name type="scientific">Sphingobium indicum BiD32</name>
    <dbReference type="NCBI Taxonomy" id="1301087"/>
    <lineage>
        <taxon>Bacteria</taxon>
        <taxon>Pseudomonadati</taxon>
        <taxon>Pseudomonadota</taxon>
        <taxon>Alphaproteobacteria</taxon>
        <taxon>Sphingomonadales</taxon>
        <taxon>Sphingomonadaceae</taxon>
        <taxon>Sphingobium</taxon>
    </lineage>
</organism>
<reference evidence="2 3" key="1">
    <citation type="submission" date="2013-03" db="EMBL/GenBank/DDBJ databases">
        <authorList>
            <person name="Le V."/>
        </authorList>
    </citation>
    <scope>NUCLEOTIDE SEQUENCE [LARGE SCALE GENOMIC DNA]</scope>
    <source>
        <strain evidence="2 3">BiD32</strain>
    </source>
</reference>
<proteinExistence type="predicted"/>
<gene>
    <name evidence="2" type="ORF">EBBID32_16710</name>
</gene>
<evidence type="ECO:0000313" key="3">
    <source>
        <dbReference type="Proteomes" id="UP000013201"/>
    </source>
</evidence>